<evidence type="ECO:0000313" key="4">
    <source>
        <dbReference type="Proteomes" id="UP000604046"/>
    </source>
</evidence>
<reference evidence="3" key="1">
    <citation type="submission" date="2021-02" db="EMBL/GenBank/DDBJ databases">
        <authorList>
            <person name="Dougan E. K."/>
            <person name="Rhodes N."/>
            <person name="Thang M."/>
            <person name="Chan C."/>
        </authorList>
    </citation>
    <scope>NUCLEOTIDE SEQUENCE</scope>
</reference>
<comment type="caution">
    <text evidence="3">The sequence shown here is derived from an EMBL/GenBank/DDBJ whole genome shotgun (WGS) entry which is preliminary data.</text>
</comment>
<feature type="region of interest" description="Disordered" evidence="1">
    <location>
        <begin position="58"/>
        <end position="128"/>
    </location>
</feature>
<evidence type="ECO:0008006" key="5">
    <source>
        <dbReference type="Google" id="ProtNLM"/>
    </source>
</evidence>
<dbReference type="Proteomes" id="UP000604046">
    <property type="component" value="Unassembled WGS sequence"/>
</dbReference>
<feature type="signal peptide" evidence="2">
    <location>
        <begin position="1"/>
        <end position="29"/>
    </location>
</feature>
<keyword evidence="2" id="KW-0732">Signal</keyword>
<organism evidence="3 4">
    <name type="scientific">Symbiodinium natans</name>
    <dbReference type="NCBI Taxonomy" id="878477"/>
    <lineage>
        <taxon>Eukaryota</taxon>
        <taxon>Sar</taxon>
        <taxon>Alveolata</taxon>
        <taxon>Dinophyceae</taxon>
        <taxon>Suessiales</taxon>
        <taxon>Symbiodiniaceae</taxon>
        <taxon>Symbiodinium</taxon>
    </lineage>
</organism>
<protein>
    <recommendedName>
        <fullName evidence="5">Transmembrane protein</fullName>
    </recommendedName>
</protein>
<dbReference type="AlphaFoldDB" id="A0A812L9Z6"/>
<accession>A0A812L9Z6</accession>
<gene>
    <name evidence="3" type="ORF">SNAT2548_LOCUS10471</name>
</gene>
<dbReference type="EMBL" id="CAJNDS010000868">
    <property type="protein sequence ID" value="CAE7238378.1"/>
    <property type="molecule type" value="Genomic_DNA"/>
</dbReference>
<evidence type="ECO:0000256" key="1">
    <source>
        <dbReference type="SAM" id="MobiDB-lite"/>
    </source>
</evidence>
<dbReference type="PROSITE" id="PS51257">
    <property type="entry name" value="PROKAR_LIPOPROTEIN"/>
    <property type="match status" value="1"/>
</dbReference>
<evidence type="ECO:0000313" key="3">
    <source>
        <dbReference type="EMBL" id="CAE7238378.1"/>
    </source>
</evidence>
<sequence length="128" mass="13672">MTKKAEFRSLHLGIVLLLFTSCFISHVQLQTPPPFTTTPPGLLAPEVNGFELGVGGLPSCGNPHESRRTCPDHPRPRKAVRSSSSLSDAAFREVASPEKTSGSAAPPGVLWPAPHHREGAATRQTRAT</sequence>
<proteinExistence type="predicted"/>
<keyword evidence="4" id="KW-1185">Reference proteome</keyword>
<name>A0A812L9Z6_9DINO</name>
<evidence type="ECO:0000256" key="2">
    <source>
        <dbReference type="SAM" id="SignalP"/>
    </source>
</evidence>
<feature type="compositionally biased region" description="Basic and acidic residues" evidence="1">
    <location>
        <begin position="64"/>
        <end position="74"/>
    </location>
</feature>
<feature type="chain" id="PRO_5033002770" description="Transmembrane protein" evidence="2">
    <location>
        <begin position="30"/>
        <end position="128"/>
    </location>
</feature>